<keyword evidence="5 9" id="KW-0378">Hydrolase</keyword>
<reference evidence="13" key="1">
    <citation type="journal article" date="2019" name="Int. J. Syst. Evol. Microbiol.">
        <title>The Global Catalogue of Microorganisms (GCM) 10K type strain sequencing project: providing services to taxonomists for standard genome sequencing and annotation.</title>
        <authorList>
            <consortium name="The Broad Institute Genomics Platform"/>
            <consortium name="The Broad Institute Genome Sequencing Center for Infectious Disease"/>
            <person name="Wu L."/>
            <person name="Ma J."/>
        </authorList>
    </citation>
    <scope>NUCLEOTIDE SEQUENCE [LARGE SCALE GENOMIC DNA]</scope>
    <source>
        <strain evidence="13">KACC 12507</strain>
    </source>
</reference>
<evidence type="ECO:0000256" key="9">
    <source>
        <dbReference type="HAMAP-Rule" id="MF_00848"/>
    </source>
</evidence>
<evidence type="ECO:0000256" key="10">
    <source>
        <dbReference type="SAM" id="MobiDB-lite"/>
    </source>
</evidence>
<evidence type="ECO:0000256" key="1">
    <source>
        <dbReference type="ARBA" id="ARBA00022490"/>
    </source>
</evidence>
<dbReference type="Pfam" id="PF12848">
    <property type="entry name" value="ABC_tran_Xtn"/>
    <property type="match status" value="1"/>
</dbReference>
<evidence type="ECO:0000256" key="8">
    <source>
        <dbReference type="ARBA" id="ARBA00023204"/>
    </source>
</evidence>
<feature type="domain" description="ABC transporter" evidence="11">
    <location>
        <begin position="4"/>
        <end position="253"/>
    </location>
</feature>
<dbReference type="Proteomes" id="UP001595897">
    <property type="component" value="Unassembled WGS sequence"/>
</dbReference>
<organism evidence="12 13">
    <name type="scientific">Glaciecola siphonariae</name>
    <dbReference type="NCBI Taxonomy" id="521012"/>
    <lineage>
        <taxon>Bacteria</taxon>
        <taxon>Pseudomonadati</taxon>
        <taxon>Pseudomonadota</taxon>
        <taxon>Gammaproteobacteria</taxon>
        <taxon>Alteromonadales</taxon>
        <taxon>Alteromonadaceae</taxon>
        <taxon>Glaciecola</taxon>
    </lineage>
</organism>
<dbReference type="GO" id="GO:0005524">
    <property type="term" value="F:ATP binding"/>
    <property type="evidence" value="ECO:0007669"/>
    <property type="project" value="UniProtKB-KW"/>
</dbReference>
<comment type="similarity">
    <text evidence="9">Belongs to the ABC transporter superfamily. ABCF family. Uup subfamily.</text>
</comment>
<dbReference type="EMBL" id="JBHSGU010000002">
    <property type="protein sequence ID" value="MFC4699463.1"/>
    <property type="molecule type" value="Genomic_DNA"/>
</dbReference>
<dbReference type="CDD" id="cd03221">
    <property type="entry name" value="ABCF_EF-3"/>
    <property type="match status" value="2"/>
</dbReference>
<feature type="compositionally biased region" description="Low complexity" evidence="10">
    <location>
        <begin position="540"/>
        <end position="554"/>
    </location>
</feature>
<dbReference type="Pfam" id="PF00005">
    <property type="entry name" value="ABC_tran"/>
    <property type="match status" value="2"/>
</dbReference>
<dbReference type="RefSeq" id="WP_382406209.1">
    <property type="nucleotide sequence ID" value="NZ_JBHSGU010000002.1"/>
</dbReference>
<keyword evidence="3 9" id="KW-0547">Nucleotide-binding</keyword>
<evidence type="ECO:0000256" key="5">
    <source>
        <dbReference type="ARBA" id="ARBA00022801"/>
    </source>
</evidence>
<dbReference type="InterPro" id="IPR043686">
    <property type="entry name" value="Uup"/>
</dbReference>
<keyword evidence="9" id="KW-0175">Coiled coil</keyword>
<keyword evidence="8 9" id="KW-0234">DNA repair</keyword>
<dbReference type="PANTHER" id="PTHR42855:SF1">
    <property type="entry name" value="ABC TRANSPORTER DOMAIN-CONTAINING PROTEIN"/>
    <property type="match status" value="1"/>
</dbReference>
<keyword evidence="1 9" id="KW-0963">Cytoplasm</keyword>
<dbReference type="InterPro" id="IPR032524">
    <property type="entry name" value="ABC_tran_C"/>
</dbReference>
<dbReference type="InterPro" id="IPR027417">
    <property type="entry name" value="P-loop_NTPase"/>
</dbReference>
<dbReference type="InterPro" id="IPR017871">
    <property type="entry name" value="ABC_transporter-like_CS"/>
</dbReference>
<dbReference type="EC" id="3.6.1.-" evidence="9"/>
<dbReference type="HAMAP" id="MF_00848">
    <property type="entry name" value="Uup"/>
    <property type="match status" value="1"/>
</dbReference>
<keyword evidence="2 9" id="KW-0677">Repeat</keyword>
<dbReference type="InterPro" id="IPR003593">
    <property type="entry name" value="AAA+_ATPase"/>
</dbReference>
<dbReference type="InterPro" id="IPR037118">
    <property type="entry name" value="Val-tRNA_synth_C_sf"/>
</dbReference>
<proteinExistence type="inferred from homology"/>
<protein>
    <recommendedName>
        <fullName evidence="9">ATP-binding protein Uup</fullName>
        <ecNumber evidence="9">3.6.1.-</ecNumber>
    </recommendedName>
</protein>
<comment type="catalytic activity">
    <reaction evidence="9">
        <text>ATP + H2O = ADP + phosphate + H(+)</text>
        <dbReference type="Rhea" id="RHEA:13065"/>
        <dbReference type="ChEBI" id="CHEBI:15377"/>
        <dbReference type="ChEBI" id="CHEBI:15378"/>
        <dbReference type="ChEBI" id="CHEBI:30616"/>
        <dbReference type="ChEBI" id="CHEBI:43474"/>
        <dbReference type="ChEBI" id="CHEBI:456216"/>
    </reaction>
</comment>
<comment type="subcellular location">
    <subcellularLocation>
        <location evidence="9">Cytoplasm</location>
    </subcellularLocation>
    <text evidence="9">Associates with ribosomes.</text>
</comment>
<dbReference type="PROSITE" id="PS50893">
    <property type="entry name" value="ABC_TRANSPORTER_2"/>
    <property type="match status" value="2"/>
</dbReference>
<evidence type="ECO:0000313" key="13">
    <source>
        <dbReference type="Proteomes" id="UP001595897"/>
    </source>
</evidence>
<feature type="binding site" evidence="9">
    <location>
        <begin position="36"/>
        <end position="43"/>
    </location>
    <ligand>
        <name>ATP</name>
        <dbReference type="ChEBI" id="CHEBI:30616"/>
        <label>1</label>
    </ligand>
</feature>
<evidence type="ECO:0000256" key="2">
    <source>
        <dbReference type="ARBA" id="ARBA00022737"/>
    </source>
</evidence>
<sequence>MNLVQLKNASILFGQPALIDSADLNIQSQERVCILGRNGSGKSTLLQVISGELKLDDGQRVVAGETVISRLPQDPPANTETRIFDYVAEGLGQSAALIKAYHEQANLIATDHSEQAMNKLQALQEQLDANNAWQLEQRIENVLTQLNLTADKLLSDLSGGWRRKAALARALVSQPDVLLLDEPTNHLDIEMVKWLEKTLMAFSGSLVFISHDRSFIRNLATRIVDIDRGQVTSYPVNYDKYLEQKAHDLEVEATHQKEFDKKLAKEEVWIRQGIKARRTRNEGRVRALKALREEYQARRKVLGSAVITGGEGQRSGKRVFELTNVSFAYEQQLILKDFNLLINRGDKLALIGPNGCGKSSLIKLLLGELEPDVGEVMRGVNLEVAYFDQHRSQLELDKPLIDVIADGKREVMVNGNPRHVISYLQDYLFSPERVNAPVSTLSGGEKNRLMLAKLMLKPSNLLILDEPTNDLDVETLELLESLLVEYQGTVLLVSHDREFIDNVVTSSLVFEGAGNINQFVGGYSDTLAWYAQQDAQHASSAKAKKQSAPASSVSTQAKHEPAPDAVKRDNSATQKKANKLSYNDRRELEQLPKQIERLESDIEAVQARINEADFFLQPSEKTQPVLDELQKHETALENAFERWEALEELKNNE</sequence>
<feature type="binding site" evidence="9">
    <location>
        <begin position="352"/>
        <end position="359"/>
    </location>
    <ligand>
        <name>ATP</name>
        <dbReference type="ChEBI" id="CHEBI:30616"/>
        <label>2</label>
    </ligand>
</feature>
<dbReference type="InterPro" id="IPR003439">
    <property type="entry name" value="ABC_transporter-like_ATP-bd"/>
</dbReference>
<dbReference type="Gene3D" id="3.40.50.300">
    <property type="entry name" value="P-loop containing nucleotide triphosphate hydrolases"/>
    <property type="match status" value="2"/>
</dbReference>
<comment type="caution">
    <text evidence="12">The sequence shown here is derived from an EMBL/GenBank/DDBJ whole genome shotgun (WGS) entry which is preliminary data.</text>
</comment>
<evidence type="ECO:0000256" key="6">
    <source>
        <dbReference type="ARBA" id="ARBA00022840"/>
    </source>
</evidence>
<feature type="domain" description="ABC transporter" evidence="11">
    <location>
        <begin position="320"/>
        <end position="557"/>
    </location>
</feature>
<dbReference type="InterPro" id="IPR051309">
    <property type="entry name" value="ABCF_ATPase"/>
</dbReference>
<keyword evidence="6 9" id="KW-0067">ATP-binding</keyword>
<evidence type="ECO:0000256" key="4">
    <source>
        <dbReference type="ARBA" id="ARBA00022763"/>
    </source>
</evidence>
<name>A0ABV9LU27_9ALTE</name>
<dbReference type="PROSITE" id="PS00211">
    <property type="entry name" value="ABC_TRANSPORTER_1"/>
    <property type="match status" value="2"/>
</dbReference>
<keyword evidence="4 9" id="KW-0227">DNA damage</keyword>
<evidence type="ECO:0000256" key="7">
    <source>
        <dbReference type="ARBA" id="ARBA00023125"/>
    </source>
</evidence>
<dbReference type="SUPFAM" id="SSF52540">
    <property type="entry name" value="P-loop containing nucleoside triphosphate hydrolases"/>
    <property type="match status" value="2"/>
</dbReference>
<dbReference type="SMART" id="SM00382">
    <property type="entry name" value="AAA"/>
    <property type="match status" value="2"/>
</dbReference>
<feature type="region of interest" description="Disordered" evidence="10">
    <location>
        <begin position="540"/>
        <end position="581"/>
    </location>
</feature>
<accession>A0ABV9LU27</accession>
<keyword evidence="13" id="KW-1185">Reference proteome</keyword>
<dbReference type="InterPro" id="IPR032781">
    <property type="entry name" value="ABC_tran_Xtn"/>
</dbReference>
<evidence type="ECO:0000256" key="3">
    <source>
        <dbReference type="ARBA" id="ARBA00022741"/>
    </source>
</evidence>
<dbReference type="PANTHER" id="PTHR42855">
    <property type="entry name" value="ABC TRANSPORTER ATP-BINDING SUBUNIT"/>
    <property type="match status" value="1"/>
</dbReference>
<feature type="coiled-coil region" evidence="9">
    <location>
        <begin position="588"/>
        <end position="649"/>
    </location>
</feature>
<dbReference type="Pfam" id="PF16326">
    <property type="entry name" value="ABC_tran_CTD"/>
    <property type="match status" value="1"/>
</dbReference>
<gene>
    <name evidence="9" type="primary">uup</name>
    <name evidence="12" type="ORF">ACFO4O_04740</name>
</gene>
<comment type="function">
    <text evidence="9">Probably plays a role in ribosome assembly or function. May be involved in resolution of branched DNA intermediates that result from template switching in postreplication gaps. Binds DNA and has ATPase activity.</text>
</comment>
<feature type="compositionally biased region" description="Basic and acidic residues" evidence="10">
    <location>
        <begin position="557"/>
        <end position="570"/>
    </location>
</feature>
<evidence type="ECO:0000313" key="12">
    <source>
        <dbReference type="EMBL" id="MFC4699463.1"/>
    </source>
</evidence>
<dbReference type="NCBIfam" id="NF008358">
    <property type="entry name" value="PRK11147.1"/>
    <property type="match status" value="1"/>
</dbReference>
<dbReference type="Gene3D" id="1.10.287.380">
    <property type="entry name" value="Valyl-tRNA synthetase, C-terminal domain"/>
    <property type="match status" value="1"/>
</dbReference>
<evidence type="ECO:0000259" key="11">
    <source>
        <dbReference type="PROSITE" id="PS50893"/>
    </source>
</evidence>
<keyword evidence="7 9" id="KW-0238">DNA-binding</keyword>